<dbReference type="CDD" id="cd04481">
    <property type="entry name" value="RPA1_DBD_B_like"/>
    <property type="match status" value="1"/>
</dbReference>
<name>A0ABM0WBA3_CAMSA</name>
<protein>
    <submittedName>
        <fullName evidence="3">Uncharacterized protein LOC104748598</fullName>
    </submittedName>
</protein>
<feature type="domain" description="Replication protein A 70 kDa DNA-binding subunit B/D first OB fold" evidence="1">
    <location>
        <begin position="4"/>
        <end position="101"/>
    </location>
</feature>
<dbReference type="Pfam" id="PF02721">
    <property type="entry name" value="DUF223"/>
    <property type="match status" value="1"/>
</dbReference>
<gene>
    <name evidence="3" type="primary">LOC104748598</name>
</gene>
<evidence type="ECO:0000313" key="2">
    <source>
        <dbReference type="Proteomes" id="UP000694864"/>
    </source>
</evidence>
<dbReference type="SUPFAM" id="SSF50249">
    <property type="entry name" value="Nucleic acid-binding proteins"/>
    <property type="match status" value="1"/>
</dbReference>
<evidence type="ECO:0000259" key="1">
    <source>
        <dbReference type="Pfam" id="PF02721"/>
    </source>
</evidence>
<sequence length="247" mass="28510">MATTRISDLHPGRTDWRITAKVLSTWFVHDFFSKRVMLLVDEKGNTIEATIIHTPLMKKTPQYIYDGEWYSISNFMVIKPTLKDRNTTNPYQIKTWNDTEMIILGDVSPSHFFRFKDFDDMKNGRSIDGSSFDVFGCIVAVKQRRIHGSISAEDGIADDYDEVVFTLLNGRNETFKCCAKRDYASNFMHQWRQNGYHLTYKTHPVFCVLRFWKLGVSEGAPCIVNCSGSSRLFLQPNIEGLENHKAK</sequence>
<dbReference type="Gene3D" id="2.40.50.140">
    <property type="entry name" value="Nucleic acid-binding proteins"/>
    <property type="match status" value="2"/>
</dbReference>
<keyword evidence="2" id="KW-1185">Reference proteome</keyword>
<dbReference type="RefSeq" id="XP_010468514.1">
    <property type="nucleotide sequence ID" value="XM_010470212.1"/>
</dbReference>
<proteinExistence type="predicted"/>
<dbReference type="CDD" id="cd04480">
    <property type="entry name" value="RPA1_DBD_A_like"/>
    <property type="match status" value="1"/>
</dbReference>
<reference evidence="3" key="2">
    <citation type="submission" date="2025-08" db="UniProtKB">
        <authorList>
            <consortium name="RefSeq"/>
        </authorList>
    </citation>
    <scope>IDENTIFICATION</scope>
    <source>
        <tissue evidence="3">Leaf</tissue>
    </source>
</reference>
<accession>A0ABM0WBA3</accession>
<dbReference type="PANTHER" id="PTHR47165">
    <property type="entry name" value="OS03G0429900 PROTEIN"/>
    <property type="match status" value="1"/>
</dbReference>
<evidence type="ECO:0000313" key="3">
    <source>
        <dbReference type="RefSeq" id="XP_010468514.1"/>
    </source>
</evidence>
<dbReference type="InterPro" id="IPR012340">
    <property type="entry name" value="NA-bd_OB-fold"/>
</dbReference>
<dbReference type="InterPro" id="IPR003871">
    <property type="entry name" value="RFA1B/D_OB_1st"/>
</dbReference>
<reference evidence="2" key="1">
    <citation type="journal article" date="2014" name="Nat. Commun.">
        <title>The emerging biofuel crop Camelina sativa retains a highly undifferentiated hexaploid genome structure.</title>
        <authorList>
            <person name="Kagale S."/>
            <person name="Koh C."/>
            <person name="Nixon J."/>
            <person name="Bollina V."/>
            <person name="Clarke W.E."/>
            <person name="Tuteja R."/>
            <person name="Spillane C."/>
            <person name="Robinson S.J."/>
            <person name="Links M.G."/>
            <person name="Clarke C."/>
            <person name="Higgins E.E."/>
            <person name="Huebert T."/>
            <person name="Sharpe A.G."/>
            <person name="Parkin I.A."/>
        </authorList>
    </citation>
    <scope>NUCLEOTIDE SEQUENCE [LARGE SCALE GENOMIC DNA]</scope>
    <source>
        <strain evidence="2">cv. DH55</strain>
    </source>
</reference>
<organism evidence="2 3">
    <name type="scientific">Camelina sativa</name>
    <name type="common">False flax</name>
    <name type="synonym">Myagrum sativum</name>
    <dbReference type="NCBI Taxonomy" id="90675"/>
    <lineage>
        <taxon>Eukaryota</taxon>
        <taxon>Viridiplantae</taxon>
        <taxon>Streptophyta</taxon>
        <taxon>Embryophyta</taxon>
        <taxon>Tracheophyta</taxon>
        <taxon>Spermatophyta</taxon>
        <taxon>Magnoliopsida</taxon>
        <taxon>eudicotyledons</taxon>
        <taxon>Gunneridae</taxon>
        <taxon>Pentapetalae</taxon>
        <taxon>rosids</taxon>
        <taxon>malvids</taxon>
        <taxon>Brassicales</taxon>
        <taxon>Brassicaceae</taxon>
        <taxon>Camelineae</taxon>
        <taxon>Camelina</taxon>
    </lineage>
</organism>
<dbReference type="PANTHER" id="PTHR47165:SF4">
    <property type="entry name" value="OS03G0429900 PROTEIN"/>
    <property type="match status" value="1"/>
</dbReference>
<dbReference type="GeneID" id="104748598"/>
<dbReference type="Proteomes" id="UP000694864">
    <property type="component" value="Chromosome 15"/>
</dbReference>